<organism evidence="1 2">
    <name type="scientific">Aspergillus melleus</name>
    <dbReference type="NCBI Taxonomy" id="138277"/>
    <lineage>
        <taxon>Eukaryota</taxon>
        <taxon>Fungi</taxon>
        <taxon>Dikarya</taxon>
        <taxon>Ascomycota</taxon>
        <taxon>Pezizomycotina</taxon>
        <taxon>Eurotiomycetes</taxon>
        <taxon>Eurotiomycetidae</taxon>
        <taxon>Eurotiales</taxon>
        <taxon>Aspergillaceae</taxon>
        <taxon>Aspergillus</taxon>
        <taxon>Aspergillus subgen. Circumdati</taxon>
    </lineage>
</organism>
<dbReference type="EMBL" id="JAOPJF010000006">
    <property type="protein sequence ID" value="KAK1148814.1"/>
    <property type="molecule type" value="Genomic_DNA"/>
</dbReference>
<evidence type="ECO:0000313" key="1">
    <source>
        <dbReference type="EMBL" id="KAK1148814.1"/>
    </source>
</evidence>
<comment type="caution">
    <text evidence="1">The sequence shown here is derived from an EMBL/GenBank/DDBJ whole genome shotgun (WGS) entry which is preliminary data.</text>
</comment>
<evidence type="ECO:0000313" key="2">
    <source>
        <dbReference type="Proteomes" id="UP001177260"/>
    </source>
</evidence>
<gene>
    <name evidence="1" type="ORF">N8T08_008699</name>
</gene>
<name>A0ACC3BEF9_9EURO</name>
<dbReference type="Proteomes" id="UP001177260">
    <property type="component" value="Unassembled WGS sequence"/>
</dbReference>
<protein>
    <submittedName>
        <fullName evidence="1">Uncharacterized protein</fullName>
    </submittedName>
</protein>
<accession>A0ACC3BEF9</accession>
<sequence length="196" mass="23063">MIKNIIHRPAVRSKSILRNRCNFSIVSIHSTFPATLYRLQFRRESQLYDKKEQQEDSEIEDAVNIFQDGHVYPEVSESVANGALFMPNTFFMQETTRMSLDYYFDNLTDNRPSADPHILCIPKGTPIPRTLTLLRERNIRSRFWLQPSFPMALNDLNSTLTDFYSKYGTATSSEKWFEEHEYHKSFDDSKDDWMKG</sequence>
<proteinExistence type="predicted"/>
<reference evidence="1 2" key="1">
    <citation type="journal article" date="2023" name="ACS Omega">
        <title>Identification of the Neoaspergillic Acid Biosynthesis Gene Cluster by Establishing an In Vitro CRISPR-Ribonucleoprotein Genetic System in Aspergillus melleus.</title>
        <authorList>
            <person name="Yuan B."/>
            <person name="Grau M.F."/>
            <person name="Murata R.M."/>
            <person name="Torok T."/>
            <person name="Venkateswaran K."/>
            <person name="Stajich J.E."/>
            <person name="Wang C.C.C."/>
        </authorList>
    </citation>
    <scope>NUCLEOTIDE SEQUENCE [LARGE SCALE GENOMIC DNA]</scope>
    <source>
        <strain evidence="1 2">IMV 1140</strain>
    </source>
</reference>
<keyword evidence="2" id="KW-1185">Reference proteome</keyword>